<feature type="region of interest" description="Disordered" evidence="1">
    <location>
        <begin position="239"/>
        <end position="261"/>
    </location>
</feature>
<reference evidence="3" key="1">
    <citation type="submission" date="2020-02" db="EMBL/GenBank/DDBJ databases">
        <authorList>
            <person name="Meier V. D."/>
        </authorList>
    </citation>
    <scope>NUCLEOTIDE SEQUENCE</scope>
    <source>
        <strain evidence="3">AVDCRST_MAG93</strain>
    </source>
</reference>
<dbReference type="AlphaFoldDB" id="A0A6J4MF78"/>
<evidence type="ECO:0000259" key="2">
    <source>
        <dbReference type="Pfam" id="PF13546"/>
    </source>
</evidence>
<accession>A0A6J4MF78</accession>
<feature type="domain" description="Transposase IS701-like DDE" evidence="2">
    <location>
        <begin position="15"/>
        <end position="281"/>
    </location>
</feature>
<protein>
    <recommendedName>
        <fullName evidence="2">Transposase IS701-like DDE domain-containing protein</fullName>
    </recommendedName>
</protein>
<proteinExistence type="predicted"/>
<organism evidence="3">
    <name type="scientific">uncultured Chloroflexia bacterium</name>
    <dbReference type="NCBI Taxonomy" id="1672391"/>
    <lineage>
        <taxon>Bacteria</taxon>
        <taxon>Bacillati</taxon>
        <taxon>Chloroflexota</taxon>
        <taxon>Chloroflexia</taxon>
        <taxon>environmental samples</taxon>
    </lineage>
</organism>
<dbReference type="InterPro" id="IPR038721">
    <property type="entry name" value="IS701-like_DDE_dom"/>
</dbReference>
<dbReference type="InterPro" id="IPR012337">
    <property type="entry name" value="RNaseH-like_sf"/>
</dbReference>
<evidence type="ECO:0000313" key="3">
    <source>
        <dbReference type="EMBL" id="CAA9356791.1"/>
    </source>
</evidence>
<dbReference type="EMBL" id="CADCTR010002499">
    <property type="protein sequence ID" value="CAA9356791.1"/>
    <property type="molecule type" value="Genomic_DNA"/>
</dbReference>
<gene>
    <name evidence="3" type="ORF">AVDCRST_MAG93-7398</name>
</gene>
<dbReference type="SUPFAM" id="SSF53098">
    <property type="entry name" value="Ribonuclease H-like"/>
    <property type="match status" value="1"/>
</dbReference>
<sequence>MFSLPRPIIKVLHPFATAFRERTWTHAQTLLVGAILSPAQRTVTSALRILGLHHDAHFQTYHRVLNRASWSSRRLCHILLMLLLRTFIPDDTPIILGIDETIERRRGKKIAARGISRDPVRSSKEHFVKTSGLRWVSMHLLTPIPWIGRVWALPFFTLLAPSERYHLARGKRHKKITDWGRQMIRQLRRWLPERSIVVVADSTYAVLELLATCQQMTNPVTVVTRLRLDAALYDPAPERKARTTGRPRVKGERQPTLAERVSDTATRWERVTVQWYGGCRREVELATGTAVWYHSGMTPVPLRWVLIRDPQGRFETQALLCTEQEAPAMQIVEWFVLRWQMEVTFHETRTHLGVETQRQWSERAIARTTPIVLALFSLVTVMAHESLDGDVLPVRSAAWYHKTTPTFADALAFVRGQIWSETRFSMSFDAHDMIEIPREMFQHVAETLAYAA</sequence>
<name>A0A6J4MF78_9CHLR</name>
<evidence type="ECO:0000256" key="1">
    <source>
        <dbReference type="SAM" id="MobiDB-lite"/>
    </source>
</evidence>
<dbReference type="Gene3D" id="3.90.350.10">
    <property type="entry name" value="Transposase Inhibitor Protein From Tn5, Chain A, domain 1"/>
    <property type="match status" value="1"/>
</dbReference>
<dbReference type="Pfam" id="PF13546">
    <property type="entry name" value="DDE_5"/>
    <property type="match status" value="1"/>
</dbReference>